<name>A0A1H6FI20_9GAMM</name>
<organism evidence="3 4">
    <name type="scientific">Candidatus Venteria ishoeyi</name>
    <dbReference type="NCBI Taxonomy" id="1899563"/>
    <lineage>
        <taxon>Bacteria</taxon>
        <taxon>Pseudomonadati</taxon>
        <taxon>Pseudomonadota</taxon>
        <taxon>Gammaproteobacteria</taxon>
        <taxon>Thiotrichales</taxon>
        <taxon>Thiotrichaceae</taxon>
        <taxon>Venteria</taxon>
    </lineage>
</organism>
<dbReference type="SUPFAM" id="SSF49879">
    <property type="entry name" value="SMAD/FHA domain"/>
    <property type="match status" value="1"/>
</dbReference>
<sequence>MPLFRGQNGEVSQDDDDKTTRKLDRSPPSVPANDDMDFNLEEDPDTDLIHGSEPLPPINTTPVNGITPDISEDPKTRVIWDDNKKTSLWKNNKNTPDTPTEKIEPTPAPVQTAKDTMSDPVVGWVVVIDGPGKGSAMRLGYGMNSIGRANSERVCINFGDENISRTAHAVITYDPRGRKFYIQSGGNAMNLTYLAEQPVLTPTELNGLEEIVLGETKLRFVPFCGENFDWQDIN</sequence>
<keyword evidence="4" id="KW-1185">Reference proteome</keyword>
<accession>A0A1H6FI20</accession>
<feature type="domain" description="FHA" evidence="2">
    <location>
        <begin position="144"/>
        <end position="199"/>
    </location>
</feature>
<evidence type="ECO:0000259" key="2">
    <source>
        <dbReference type="PROSITE" id="PS50006"/>
    </source>
</evidence>
<dbReference type="RefSeq" id="WP_286019571.1">
    <property type="nucleotide sequence ID" value="NZ_FMSV02000555.1"/>
</dbReference>
<gene>
    <name evidence="3" type="ORF">MBHS_04556</name>
</gene>
<dbReference type="PROSITE" id="PS50006">
    <property type="entry name" value="FHA_DOMAIN"/>
    <property type="match status" value="1"/>
</dbReference>
<feature type="compositionally biased region" description="Polar residues" evidence="1">
    <location>
        <begin position="87"/>
        <end position="98"/>
    </location>
</feature>
<proteinExistence type="predicted"/>
<feature type="compositionally biased region" description="Acidic residues" evidence="1">
    <location>
        <begin position="34"/>
        <end position="46"/>
    </location>
</feature>
<evidence type="ECO:0000256" key="1">
    <source>
        <dbReference type="SAM" id="MobiDB-lite"/>
    </source>
</evidence>
<feature type="region of interest" description="Disordered" evidence="1">
    <location>
        <begin position="1"/>
        <end position="72"/>
    </location>
</feature>
<feature type="region of interest" description="Disordered" evidence="1">
    <location>
        <begin position="87"/>
        <end position="114"/>
    </location>
</feature>
<dbReference type="InterPro" id="IPR008984">
    <property type="entry name" value="SMAD_FHA_dom_sf"/>
</dbReference>
<dbReference type="AlphaFoldDB" id="A0A1H6FI20"/>
<evidence type="ECO:0000313" key="4">
    <source>
        <dbReference type="Proteomes" id="UP000236724"/>
    </source>
</evidence>
<dbReference type="EMBL" id="FMSV02000555">
    <property type="protein sequence ID" value="SEH08664.1"/>
    <property type="molecule type" value="Genomic_DNA"/>
</dbReference>
<reference evidence="3 4" key="1">
    <citation type="submission" date="2016-10" db="EMBL/GenBank/DDBJ databases">
        <authorList>
            <person name="de Groot N.N."/>
        </authorList>
    </citation>
    <scope>NUCLEOTIDE SEQUENCE [LARGE SCALE GENOMIC DNA]</scope>
    <source>
        <strain evidence="3">MBHS1</strain>
    </source>
</reference>
<dbReference type="Proteomes" id="UP000236724">
    <property type="component" value="Unassembled WGS sequence"/>
</dbReference>
<dbReference type="Gene3D" id="2.60.200.20">
    <property type="match status" value="1"/>
</dbReference>
<dbReference type="CDD" id="cd00060">
    <property type="entry name" value="FHA"/>
    <property type="match status" value="1"/>
</dbReference>
<protein>
    <recommendedName>
        <fullName evidence="2">FHA domain-containing protein</fullName>
    </recommendedName>
</protein>
<evidence type="ECO:0000313" key="3">
    <source>
        <dbReference type="EMBL" id="SEH08664.1"/>
    </source>
</evidence>
<dbReference type="InterPro" id="IPR000253">
    <property type="entry name" value="FHA_dom"/>
</dbReference>